<dbReference type="InterPro" id="IPR036915">
    <property type="entry name" value="Cyclin-like_sf"/>
</dbReference>
<dbReference type="GO" id="GO:0051726">
    <property type="term" value="P:regulation of cell cycle"/>
    <property type="evidence" value="ECO:0007669"/>
    <property type="project" value="InterPro"/>
</dbReference>
<dbReference type="InterPro" id="IPR006671">
    <property type="entry name" value="Cyclin_N"/>
</dbReference>
<accession>A0A0N4YIY5</accession>
<dbReference type="WBParaSite" id="NBR_0001689501-mRNA-1">
    <property type="protein sequence ID" value="NBR_0001689501-mRNA-1"/>
    <property type="gene ID" value="NBR_0001689501"/>
</dbReference>
<organism evidence="2">
    <name type="scientific">Nippostrongylus brasiliensis</name>
    <name type="common">Rat hookworm</name>
    <dbReference type="NCBI Taxonomy" id="27835"/>
    <lineage>
        <taxon>Eukaryota</taxon>
        <taxon>Metazoa</taxon>
        <taxon>Ecdysozoa</taxon>
        <taxon>Nematoda</taxon>
        <taxon>Chromadorea</taxon>
        <taxon>Rhabditida</taxon>
        <taxon>Rhabditina</taxon>
        <taxon>Rhabditomorpha</taxon>
        <taxon>Strongyloidea</taxon>
        <taxon>Heligmosomidae</taxon>
        <taxon>Nippostrongylus</taxon>
    </lineage>
</organism>
<dbReference type="PANTHER" id="PTHR22896">
    <property type="entry name" value="CDK5 AND ABL1 ENZYME SUBSTRATE 1"/>
    <property type="match status" value="1"/>
</dbReference>
<proteinExistence type="predicted"/>
<reference evidence="2" key="1">
    <citation type="submission" date="2017-02" db="UniProtKB">
        <authorList>
            <consortium name="WormBaseParasite"/>
        </authorList>
    </citation>
    <scope>IDENTIFICATION</scope>
</reference>
<protein>
    <submittedName>
        <fullName evidence="2">Cyclin N-terminal domain-containing protein</fullName>
    </submittedName>
</protein>
<dbReference type="SUPFAM" id="SSF47954">
    <property type="entry name" value="Cyclin-like"/>
    <property type="match status" value="1"/>
</dbReference>
<sequence length="153" mass="17487">LYQVDAVDSRRNDYDPSILDDIAAASKTVIRCSGFIRVTKAFATPQVSKAILNERFAEKFPHIHLTYSKLRSIKRDIWALAKECGVDECTVAHTFVYYERIVLKGMISKYNRKLVAGVAFLVAVKLNDYKKPDVVKVLEVCLYLTFLRICLFC</sequence>
<dbReference type="AlphaFoldDB" id="A0A0N4YIY5"/>
<evidence type="ECO:0000259" key="1">
    <source>
        <dbReference type="Pfam" id="PF00134"/>
    </source>
</evidence>
<dbReference type="Gene3D" id="1.10.472.10">
    <property type="entry name" value="Cyclin-like"/>
    <property type="match status" value="1"/>
</dbReference>
<dbReference type="PANTHER" id="PTHR22896:SF0">
    <property type="entry name" value="CYCLIN N-TERMINAL DOMAIN-CONTAINING PROTEIN"/>
    <property type="match status" value="1"/>
</dbReference>
<name>A0A0N4YIY5_NIPBR</name>
<feature type="domain" description="Cyclin N-terminal" evidence="1">
    <location>
        <begin position="77"/>
        <end position="138"/>
    </location>
</feature>
<dbReference type="Pfam" id="PF00134">
    <property type="entry name" value="Cyclin_N"/>
    <property type="match status" value="1"/>
</dbReference>
<dbReference type="InterPro" id="IPR012388">
    <property type="entry name" value="CABLES1/2"/>
</dbReference>
<evidence type="ECO:0000313" key="2">
    <source>
        <dbReference type="WBParaSite" id="NBR_0001689501-mRNA-1"/>
    </source>
</evidence>